<sequence length="47" mass="5560">MSRKQRKIDPRKIEELKRKINDQRYINGAIESLALVITKELLHLNGE</sequence>
<evidence type="ECO:0000313" key="1">
    <source>
        <dbReference type="EMBL" id="ADK81007.1"/>
    </source>
</evidence>
<protein>
    <submittedName>
        <fullName evidence="1">Uncharacterized protein</fullName>
    </submittedName>
</protein>
<gene>
    <name evidence="1" type="ordered locus">Spirs_1881</name>
</gene>
<reference evidence="1 2" key="1">
    <citation type="journal article" date="2010" name="Stand. Genomic Sci.">
        <title>Complete genome sequence of Spirochaeta smaragdinae type strain (SEBR 4228).</title>
        <authorList>
            <person name="Mavromatis K."/>
            <person name="Yasawong M."/>
            <person name="Chertkov O."/>
            <person name="Lapidus A."/>
            <person name="Lucas S."/>
            <person name="Nolan M."/>
            <person name="Del Rio T.G."/>
            <person name="Tice H."/>
            <person name="Cheng J.F."/>
            <person name="Pitluck S."/>
            <person name="Liolios K."/>
            <person name="Ivanova N."/>
            <person name="Tapia R."/>
            <person name="Han C."/>
            <person name="Bruce D."/>
            <person name="Goodwin L."/>
            <person name="Pati A."/>
            <person name="Chen A."/>
            <person name="Palaniappan K."/>
            <person name="Land M."/>
            <person name="Hauser L."/>
            <person name="Chang Y.J."/>
            <person name="Jeffries C.D."/>
            <person name="Detter J.C."/>
            <person name="Rohde M."/>
            <person name="Brambilla E."/>
            <person name="Spring S."/>
            <person name="Goker M."/>
            <person name="Sikorski J."/>
            <person name="Woyke T."/>
            <person name="Bristow J."/>
            <person name="Eisen J.A."/>
            <person name="Markowitz V."/>
            <person name="Hugenholtz P."/>
            <person name="Klenk H.P."/>
            <person name="Kyrpides N.C."/>
        </authorList>
    </citation>
    <scope>NUCLEOTIDE SEQUENCE [LARGE SCALE GENOMIC DNA]</scope>
    <source>
        <strain evidence="2">DSM 11293 / JCM 15392 / SEBR 4228</strain>
    </source>
</reference>
<proteinExistence type="predicted"/>
<dbReference type="RefSeq" id="WP_013254471.1">
    <property type="nucleotide sequence ID" value="NC_014364.1"/>
</dbReference>
<keyword evidence="2" id="KW-1185">Reference proteome</keyword>
<dbReference type="HOGENOM" id="CLU_3173366_0_0_12"/>
<evidence type="ECO:0000313" key="2">
    <source>
        <dbReference type="Proteomes" id="UP000002318"/>
    </source>
</evidence>
<dbReference type="KEGG" id="ssm:Spirs_1881"/>
<organism evidence="1 2">
    <name type="scientific">Sediminispirochaeta smaragdinae (strain DSM 11293 / JCM 15392 / SEBR 4228)</name>
    <name type="common">Spirochaeta smaragdinae</name>
    <dbReference type="NCBI Taxonomy" id="573413"/>
    <lineage>
        <taxon>Bacteria</taxon>
        <taxon>Pseudomonadati</taxon>
        <taxon>Spirochaetota</taxon>
        <taxon>Spirochaetia</taxon>
        <taxon>Spirochaetales</taxon>
        <taxon>Spirochaetaceae</taxon>
        <taxon>Sediminispirochaeta</taxon>
    </lineage>
</organism>
<name>E1R6I9_SEDSS</name>
<dbReference type="Proteomes" id="UP000002318">
    <property type="component" value="Chromosome"/>
</dbReference>
<dbReference type="AlphaFoldDB" id="E1R6I9"/>
<accession>E1R6I9</accession>
<dbReference type="EMBL" id="CP002116">
    <property type="protein sequence ID" value="ADK81007.1"/>
    <property type="molecule type" value="Genomic_DNA"/>
</dbReference>